<sequence length="159" mass="16883">MSFVSKLLVSSSVIACTMGAFGVVADASNVMQTPDTMVYTKANATNLEAIGNYTAIFPDFQYYGIDGISANNTYGQKYTDKSTVLSLRADSRVLEDANATGAVFQAANGQEYGTTTFVNGKIEFSNIPAGQMNGGVVYIITTTDNNTFETPVLALNPLV</sequence>
<evidence type="ECO:0000313" key="3">
    <source>
        <dbReference type="Proteomes" id="UP000030643"/>
    </source>
</evidence>
<organism evidence="2 3">
    <name type="scientific">Weissella oryzae (strain DSM 25784 / JCM 18191 / LMG 30913 / SG25)</name>
    <dbReference type="NCBI Taxonomy" id="1329250"/>
    <lineage>
        <taxon>Bacteria</taxon>
        <taxon>Bacillati</taxon>
        <taxon>Bacillota</taxon>
        <taxon>Bacilli</taxon>
        <taxon>Lactobacillales</taxon>
        <taxon>Lactobacillaceae</taxon>
        <taxon>Weissella</taxon>
    </lineage>
</organism>
<protein>
    <submittedName>
        <fullName evidence="2">Uncharacterized protein</fullName>
    </submittedName>
</protein>
<gene>
    <name evidence="2" type="ORF">WOSG25_020360</name>
</gene>
<feature type="signal peptide" evidence="1">
    <location>
        <begin position="1"/>
        <end position="22"/>
    </location>
</feature>
<evidence type="ECO:0000313" key="2">
    <source>
        <dbReference type="EMBL" id="GAK30241.1"/>
    </source>
</evidence>
<dbReference type="EMBL" id="DF820485">
    <property type="protein sequence ID" value="GAK30241.1"/>
    <property type="molecule type" value="Genomic_DNA"/>
</dbReference>
<feature type="chain" id="PRO_5039124313" evidence="1">
    <location>
        <begin position="23"/>
        <end position="159"/>
    </location>
</feature>
<dbReference type="RefSeq" id="WP_027698363.1">
    <property type="nucleotide sequence ID" value="NZ_DF820485.1"/>
</dbReference>
<reference evidence="3" key="1">
    <citation type="journal article" date="2014" name="Genome Announc.">
        <title>Draft genome sequence of Weissella oryzae SG25T, isolated from fermented rice grains.</title>
        <authorList>
            <person name="Tanizawa Y."/>
            <person name="Fujisawa T."/>
            <person name="Mochizuki T."/>
            <person name="Kaminuma E."/>
            <person name="Suzuki Y."/>
            <person name="Nakamura Y."/>
            <person name="Tohno M."/>
        </authorList>
    </citation>
    <scope>NUCLEOTIDE SEQUENCE [LARGE SCALE GENOMIC DNA]</scope>
    <source>
        <strain evidence="3">DSM 25784 / JCM 18191 / LMG 30913 / SG25</strain>
    </source>
</reference>
<evidence type="ECO:0000256" key="1">
    <source>
        <dbReference type="SAM" id="SignalP"/>
    </source>
</evidence>
<proteinExistence type="predicted"/>
<keyword evidence="3" id="KW-1185">Reference proteome</keyword>
<keyword evidence="1" id="KW-0732">Signal</keyword>
<dbReference type="Proteomes" id="UP000030643">
    <property type="component" value="Unassembled WGS sequence"/>
</dbReference>
<dbReference type="AlphaFoldDB" id="A0A069CYU8"/>
<accession>A0A069CYU8</accession>
<name>A0A069CYU8_WEIOS</name>